<dbReference type="Gene3D" id="1.50.10.20">
    <property type="match status" value="1"/>
</dbReference>
<evidence type="ECO:0000256" key="2">
    <source>
        <dbReference type="ARBA" id="ARBA00006449"/>
    </source>
</evidence>
<feature type="binding site" evidence="7">
    <location>
        <position position="186"/>
    </location>
    <ligand>
        <name>cyanocob(III)alamin</name>
        <dbReference type="ChEBI" id="CHEBI:17439"/>
    </ligand>
</feature>
<keyword evidence="5 9" id="KW-0732">Signal</keyword>
<sequence length="433" mass="47821">MGQSHLLPILGLLFFSLIPNQLCKICEVSEENYFRLHPLLSTMTNSKYTTGTQSADVLLSLRLVGIQNQTLIQPLSQQVKKYVGRKGSNLSSGQLALITLALGACRTADEIFIYENHLLGHLENKLQAEIENMKAHDGSPLTNYYQLGLGVLALCLFRGQYSTSQVAELFAPENKNYYFHGQFTVDTGAMAVLALTCVKRGLINGQTKTDKKDLRSIDDHIQSLVKKILSEKKENGLIGNTFSTGTAMQALFVSSDHYKESEWNCQQTLDTILKEISQGAFTLPAAAAQVLTTLMGKTYLDVDKDFSCASGLGNFNIPSHEPDTTTPPNSPTNISVHYSVKISEIYSTTITVPSGSVFLDVMEEARKKNETVFGFTVEQSSWGPYITSVQGLKANNNDRTYWELLSNGRSLSQGVGNYVVHNGEGLEVRWSKY</sequence>
<evidence type="ECO:0000256" key="5">
    <source>
        <dbReference type="ARBA" id="ARBA00022729"/>
    </source>
</evidence>
<dbReference type="InterPro" id="IPR051588">
    <property type="entry name" value="Cobalamin_Transport"/>
</dbReference>
<dbReference type="PANTHER" id="PTHR10559:SF13">
    <property type="entry name" value="TRANSCOBALAMIN-1"/>
    <property type="match status" value="1"/>
</dbReference>
<feature type="domain" description="Transcobalamin-like C-terminal" evidence="10">
    <location>
        <begin position="355"/>
        <end position="431"/>
    </location>
</feature>
<evidence type="ECO:0000256" key="3">
    <source>
        <dbReference type="ARBA" id="ARBA00022426"/>
    </source>
</evidence>
<dbReference type="PANTHER" id="PTHR10559">
    <property type="entry name" value="TRANSCOBALAMIN-1/GASTRIC INTRINSIC FACTOR"/>
    <property type="match status" value="1"/>
</dbReference>
<dbReference type="Pfam" id="PF14478">
    <property type="entry name" value="DUF4430"/>
    <property type="match status" value="1"/>
</dbReference>
<feature type="signal peptide" evidence="9">
    <location>
        <begin position="1"/>
        <end position="23"/>
    </location>
</feature>
<comment type="subcellular location">
    <subcellularLocation>
        <location evidence="1">Secreted</location>
    </subcellularLocation>
</comment>
<evidence type="ECO:0000313" key="11">
    <source>
        <dbReference type="EMBL" id="JAO03300.1"/>
    </source>
</evidence>
<dbReference type="GO" id="GO:0015889">
    <property type="term" value="P:cobalamin transport"/>
    <property type="evidence" value="ECO:0007669"/>
    <property type="project" value="InterPro"/>
</dbReference>
<keyword evidence="6 7" id="KW-0170">Cobalt</keyword>
<dbReference type="AlphaFoldDB" id="A0A0P6JIJ6"/>
<dbReference type="GO" id="GO:0031419">
    <property type="term" value="F:cobalamin binding"/>
    <property type="evidence" value="ECO:0007669"/>
    <property type="project" value="InterPro"/>
</dbReference>
<organism evidence="11">
    <name type="scientific">Heterocephalus glaber</name>
    <name type="common">Naked mole rat</name>
    <dbReference type="NCBI Taxonomy" id="10181"/>
    <lineage>
        <taxon>Eukaryota</taxon>
        <taxon>Metazoa</taxon>
        <taxon>Chordata</taxon>
        <taxon>Craniata</taxon>
        <taxon>Vertebrata</taxon>
        <taxon>Euteleostomi</taxon>
        <taxon>Mammalia</taxon>
        <taxon>Eutheria</taxon>
        <taxon>Euarchontoglires</taxon>
        <taxon>Glires</taxon>
        <taxon>Rodentia</taxon>
        <taxon>Hystricomorpha</taxon>
        <taxon>Bathyergidae</taxon>
        <taxon>Heterocephalus</taxon>
    </lineage>
</organism>
<evidence type="ECO:0000256" key="4">
    <source>
        <dbReference type="ARBA" id="ARBA00022525"/>
    </source>
</evidence>
<dbReference type="InterPro" id="IPR027954">
    <property type="entry name" value="Transcobalamin-like_C"/>
</dbReference>
<dbReference type="Gene3D" id="2.170.130.30">
    <property type="match status" value="1"/>
</dbReference>
<keyword evidence="4" id="KW-0964">Secreted</keyword>
<feature type="binding site" evidence="7">
    <location>
        <begin position="142"/>
        <end position="146"/>
    </location>
    <ligand>
        <name>cyanocob(III)alamin</name>
        <dbReference type="ChEBI" id="CHEBI:17439"/>
    </ligand>
</feature>
<evidence type="ECO:0000259" key="10">
    <source>
        <dbReference type="Pfam" id="PF14478"/>
    </source>
</evidence>
<keyword evidence="8" id="KW-1015">Disulfide bond</keyword>
<evidence type="ECO:0000256" key="1">
    <source>
        <dbReference type="ARBA" id="ARBA00004613"/>
    </source>
</evidence>
<feature type="binding site" evidence="7">
    <location>
        <position position="433"/>
    </location>
    <ligand>
        <name>cyanocob(III)alamin</name>
        <dbReference type="ChEBI" id="CHEBI:17439"/>
    </ligand>
</feature>
<feature type="binding site" evidence="7">
    <location>
        <position position="289"/>
    </location>
    <ligand>
        <name>cyanocob(III)alamin</name>
        <dbReference type="ChEBI" id="CHEBI:17439"/>
    </ligand>
</feature>
<accession>A0A0P6JIJ6</accession>
<evidence type="ECO:0000256" key="9">
    <source>
        <dbReference type="SAM" id="SignalP"/>
    </source>
</evidence>
<feature type="disulfide bond" evidence="8">
    <location>
        <begin position="105"/>
        <end position="308"/>
    </location>
</feature>
<name>A0A0P6JIJ6_HETGA</name>
<feature type="binding site" evidence="7">
    <location>
        <position position="411"/>
    </location>
    <ligand>
        <name>cyanocob(III)alamin</name>
        <dbReference type="ChEBI" id="CHEBI:17439"/>
    </ligand>
</feature>
<feature type="binding site" evidence="7">
    <location>
        <begin position="385"/>
        <end position="386"/>
    </location>
    <ligand>
        <name>cyanocob(III)alamin</name>
        <dbReference type="ChEBI" id="CHEBI:17439"/>
    </ligand>
</feature>
<evidence type="ECO:0000256" key="8">
    <source>
        <dbReference type="PIRSR" id="PIRSR602157-2"/>
    </source>
</evidence>
<feature type="binding site" evidence="7">
    <location>
        <position position="240"/>
    </location>
    <ligand>
        <name>cyanocob(III)alamin</name>
        <dbReference type="ChEBI" id="CHEBI:17439"/>
    </ligand>
</feature>
<feature type="chain" id="PRO_5006129014" evidence="9">
    <location>
        <begin position="24"/>
        <end position="433"/>
    </location>
</feature>
<keyword evidence="3" id="KW-0406">Ion transport</keyword>
<comment type="similarity">
    <text evidence="2">Belongs to the eukaryotic cobalamin transport proteins family.</text>
</comment>
<dbReference type="EMBL" id="GEBF01000333">
    <property type="protein sequence ID" value="JAO03300.1"/>
    <property type="molecule type" value="Transcribed_RNA"/>
</dbReference>
<dbReference type="GO" id="GO:0005615">
    <property type="term" value="C:extracellular space"/>
    <property type="evidence" value="ECO:0007669"/>
    <property type="project" value="TreeGrafter"/>
</dbReference>
<evidence type="ECO:0000256" key="6">
    <source>
        <dbReference type="ARBA" id="ARBA00023285"/>
    </source>
</evidence>
<dbReference type="GO" id="GO:0006824">
    <property type="term" value="P:cobalt ion transport"/>
    <property type="evidence" value="ECO:0007669"/>
    <property type="project" value="UniProtKB-KW"/>
</dbReference>
<reference evidence="11" key="1">
    <citation type="submission" date="2015-10" db="EMBL/GenBank/DDBJ databases">
        <title>FRAMA: From RNA-seq data to annotated mRNA assemblies.</title>
        <authorList>
            <person name="Bens M."/>
            <person name="Sahm A."/>
            <person name="Jahn N."/>
            <person name="Morhart M."/>
            <person name="Holtze S."/>
            <person name="Hildebrandt T.B."/>
            <person name="Platzer M."/>
            <person name="Szafranski K."/>
        </authorList>
    </citation>
    <scope>NUCLEOTIDE SEQUENCE</scope>
    <source>
        <tissue evidence="11">Liver</tissue>
    </source>
</reference>
<feature type="disulfide bond" evidence="8">
    <location>
        <begin position="155"/>
        <end position="197"/>
    </location>
</feature>
<evidence type="ECO:0000256" key="7">
    <source>
        <dbReference type="PIRSR" id="PIRSR602157-1"/>
    </source>
</evidence>
<dbReference type="InterPro" id="IPR002157">
    <property type="entry name" value="Cbl-bd_prot"/>
</dbReference>
<proteinExistence type="inferred from homology"/>
<protein>
    <submittedName>
        <fullName evidence="11">Transcobalamin-1</fullName>
    </submittedName>
</protein>
<keyword evidence="3" id="KW-0171">Cobalt transport</keyword>
<feature type="binding site" evidence="7">
    <location>
        <begin position="402"/>
        <end position="404"/>
    </location>
    <ligand>
        <name>cyanocob(III)alamin</name>
        <dbReference type="ChEBI" id="CHEBI:17439"/>
    </ligand>
</feature>
<keyword evidence="3" id="KW-0813">Transport</keyword>
<gene>
    <name evidence="11" type="primary">TCN1</name>
</gene>
<dbReference type="Pfam" id="PF01122">
    <property type="entry name" value="Cobalamin_bind"/>
    <property type="match status" value="1"/>
</dbReference>
<feature type="disulfide bond" evidence="8">
    <location>
        <begin position="26"/>
        <end position="265"/>
    </location>
</feature>